<protein>
    <submittedName>
        <fullName evidence="2">Acyl-CoA thioesterase</fullName>
    </submittedName>
</protein>
<organism evidence="2 3">
    <name type="scientific">Actinocatenispora thailandica</name>
    <dbReference type="NCBI Taxonomy" id="227318"/>
    <lineage>
        <taxon>Bacteria</taxon>
        <taxon>Bacillati</taxon>
        <taxon>Actinomycetota</taxon>
        <taxon>Actinomycetes</taxon>
        <taxon>Micromonosporales</taxon>
        <taxon>Micromonosporaceae</taxon>
        <taxon>Actinocatenispora</taxon>
    </lineage>
</organism>
<dbReference type="GO" id="GO:0006631">
    <property type="term" value="P:fatty acid metabolic process"/>
    <property type="evidence" value="ECO:0007669"/>
    <property type="project" value="TreeGrafter"/>
</dbReference>
<dbReference type="SUPFAM" id="SSF53474">
    <property type="entry name" value="alpha/beta-Hydrolases"/>
    <property type="match status" value="1"/>
</dbReference>
<dbReference type="GO" id="GO:0006637">
    <property type="term" value="P:acyl-CoA metabolic process"/>
    <property type="evidence" value="ECO:0007669"/>
    <property type="project" value="TreeGrafter"/>
</dbReference>
<dbReference type="EMBL" id="AP023355">
    <property type="protein sequence ID" value="BCJ38820.1"/>
    <property type="molecule type" value="Genomic_DNA"/>
</dbReference>
<dbReference type="PANTHER" id="PTHR10824">
    <property type="entry name" value="ACYL-COENZYME A THIOESTERASE-RELATED"/>
    <property type="match status" value="1"/>
</dbReference>
<evidence type="ECO:0000313" key="3">
    <source>
        <dbReference type="Proteomes" id="UP000611640"/>
    </source>
</evidence>
<dbReference type="PANTHER" id="PTHR10824:SF4">
    <property type="entry name" value="ACYL-COENZYME A THIOESTERASE 1-LIKE"/>
    <property type="match status" value="1"/>
</dbReference>
<accession>A0A7R7DVV1</accession>
<dbReference type="Pfam" id="PF08840">
    <property type="entry name" value="BAAT_C"/>
    <property type="match status" value="1"/>
</dbReference>
<dbReference type="GO" id="GO:0047617">
    <property type="term" value="F:fatty acyl-CoA hydrolase activity"/>
    <property type="evidence" value="ECO:0007669"/>
    <property type="project" value="TreeGrafter"/>
</dbReference>
<dbReference type="Gene3D" id="3.40.50.1820">
    <property type="entry name" value="alpha/beta hydrolase"/>
    <property type="match status" value="1"/>
</dbReference>
<gene>
    <name evidence="2" type="ORF">Athai_63230</name>
</gene>
<keyword evidence="3" id="KW-1185">Reference proteome</keyword>
<reference evidence="2 3" key="1">
    <citation type="submission" date="2020-08" db="EMBL/GenBank/DDBJ databases">
        <title>Whole genome shotgun sequence of Actinocatenispora thailandica NBRC 105041.</title>
        <authorList>
            <person name="Komaki H."/>
            <person name="Tamura T."/>
        </authorList>
    </citation>
    <scope>NUCLEOTIDE SEQUENCE [LARGE SCALE GENOMIC DNA]</scope>
    <source>
        <strain evidence="2 3">NBRC 105041</strain>
    </source>
</reference>
<feature type="domain" description="BAAT/Acyl-CoA thioester hydrolase C-terminal" evidence="1">
    <location>
        <begin position="69"/>
        <end position="264"/>
    </location>
</feature>
<dbReference type="AlphaFoldDB" id="A0A7R7DVV1"/>
<dbReference type="RefSeq" id="WP_203964798.1">
    <property type="nucleotide sequence ID" value="NZ_AP023355.1"/>
</dbReference>
<dbReference type="InterPro" id="IPR014940">
    <property type="entry name" value="BAAT_C"/>
</dbReference>
<dbReference type="KEGG" id="atl:Athai_63230"/>
<name>A0A7R7DVV1_9ACTN</name>
<proteinExistence type="predicted"/>
<evidence type="ECO:0000313" key="2">
    <source>
        <dbReference type="EMBL" id="BCJ38820.1"/>
    </source>
</evidence>
<evidence type="ECO:0000259" key="1">
    <source>
        <dbReference type="Pfam" id="PF08840"/>
    </source>
</evidence>
<dbReference type="Proteomes" id="UP000611640">
    <property type="component" value="Chromosome"/>
</dbReference>
<sequence>MPTEQALPGELSGVLWLPDEPPRAAMLVVAGSSGRLDAQRARVFAEHGAVAASIRWFGGPGQPPGICEVPLETFTAALDALCRYEPARLGMMGVSKGAEATLLTAVRDDRLDLAVGVSPTSVVWANVGPGRDGVTKPYRSSWTWRGEPLPFVPYDDSGPDPESPVACRPMYERSIAAHPAEAAAAAIPVERIRGEIVLLAGADDEMWQSTEFAHQLAARRRAAGGRITVLDSDTAGHRPYLPGEPEPAPSETFRYGGDPAADAALGARALPHLLAALNLR</sequence>
<dbReference type="InterPro" id="IPR029058">
    <property type="entry name" value="AB_hydrolase_fold"/>
</dbReference>